<keyword evidence="3" id="KW-0645">Protease</keyword>
<keyword evidence="4" id="KW-0378">Hydrolase</keyword>
<evidence type="ECO:0000259" key="7">
    <source>
        <dbReference type="Pfam" id="PF02897"/>
    </source>
</evidence>
<dbReference type="Pfam" id="PF00326">
    <property type="entry name" value="Peptidase_S9"/>
    <property type="match status" value="1"/>
</dbReference>
<dbReference type="PANTHER" id="PTHR42881">
    <property type="entry name" value="PROLYL ENDOPEPTIDASE"/>
    <property type="match status" value="1"/>
</dbReference>
<accession>A0ABW8RU51</accession>
<keyword evidence="9" id="KW-1185">Reference proteome</keyword>
<dbReference type="RefSeq" id="WP_406749657.1">
    <property type="nucleotide sequence ID" value="NZ_JBEWZH010000002.1"/>
</dbReference>
<dbReference type="PRINTS" id="PR00862">
    <property type="entry name" value="PROLIGOPTASE"/>
</dbReference>
<evidence type="ECO:0000313" key="9">
    <source>
        <dbReference type="Proteomes" id="UP001623558"/>
    </source>
</evidence>
<comment type="catalytic activity">
    <reaction evidence="1">
        <text>Hydrolysis of Pro-|-Xaa &gt;&gt; Ala-|-Xaa in oligopeptides.</text>
        <dbReference type="EC" id="3.4.21.26"/>
    </reaction>
</comment>
<organism evidence="8 9">
    <name type="scientific">Aquirufa salirivi</name>
    <dbReference type="NCBI Taxonomy" id="3104729"/>
    <lineage>
        <taxon>Bacteria</taxon>
        <taxon>Pseudomonadati</taxon>
        <taxon>Bacteroidota</taxon>
        <taxon>Cytophagia</taxon>
        <taxon>Cytophagales</taxon>
        <taxon>Flectobacillaceae</taxon>
        <taxon>Aquirufa</taxon>
    </lineage>
</organism>
<protein>
    <recommendedName>
        <fullName evidence="2">prolyl oligopeptidase</fullName>
        <ecNumber evidence="2">3.4.21.26</ecNumber>
    </recommendedName>
</protein>
<evidence type="ECO:0000256" key="1">
    <source>
        <dbReference type="ARBA" id="ARBA00001070"/>
    </source>
</evidence>
<dbReference type="EMBL" id="JBEWZH010000002">
    <property type="protein sequence ID" value="MFL0161265.1"/>
    <property type="molecule type" value="Genomic_DNA"/>
</dbReference>
<proteinExistence type="predicted"/>
<dbReference type="InterPro" id="IPR023302">
    <property type="entry name" value="Pept_S9A_N"/>
</dbReference>
<dbReference type="InterPro" id="IPR029058">
    <property type="entry name" value="AB_hydrolase_fold"/>
</dbReference>
<evidence type="ECO:0000256" key="5">
    <source>
        <dbReference type="ARBA" id="ARBA00022825"/>
    </source>
</evidence>
<evidence type="ECO:0000256" key="3">
    <source>
        <dbReference type="ARBA" id="ARBA00022670"/>
    </source>
</evidence>
<dbReference type="PANTHER" id="PTHR42881:SF2">
    <property type="entry name" value="PROLYL ENDOPEPTIDASE"/>
    <property type="match status" value="1"/>
</dbReference>
<dbReference type="Pfam" id="PF02897">
    <property type="entry name" value="Peptidase_S9_N"/>
    <property type="match status" value="1"/>
</dbReference>
<dbReference type="InterPro" id="IPR002470">
    <property type="entry name" value="Peptidase_S9A"/>
</dbReference>
<evidence type="ECO:0000256" key="2">
    <source>
        <dbReference type="ARBA" id="ARBA00011897"/>
    </source>
</evidence>
<evidence type="ECO:0000259" key="6">
    <source>
        <dbReference type="Pfam" id="PF00326"/>
    </source>
</evidence>
<sequence length="701" mass="78903">MSQTKLLIVGMVFISATSLSQMNYPKTKKIDQVDNYHGTQVLDPYRWLEDDHSMETNAWVKEQNELSFGYLNQIPLRLEFKKRIEELSNYEKISAPFRKGNWYYFYKNSGLQNQAVLFRQKGLKGKPEQVIDPNTLSKEGTTRLTVFSLNKTGKYACVGLSINGSDWQTFYVRDMETGKNLADELRWVKVSGVAWKENGFYYSRYPEPGKGKELSTKNENHQVWFHTVGTSQSQDQLIYEDAENPQRFHTVSTTDDERFVILTISDRGKGLDGNALWVLDTSKKEIKFKYIIAEPGKYDFSVVDNDGDVLIIETNDGAPNNKIVRVDPSQAAKENWKTMVAEMAEPLQGVSTVGNRLFLTYLMDVTSRVKIFDYNGNALGSVNLPGLGNASGFGGEKEDKFTFYTYSSFNFPPTIYRYDLPTKRSSVFQKPTLAFNPMDYSVVQKFYPSKDGTQIPMFIVSKKGINLNGKNPTILYGYGGFNISSTPAFSASLIPWLEKGGIYVVANLRGGSEYGEKWHEAGMKFKKQNVFDDFIAGAEFLIREKYTSSAYLAASGRSNGGLLVGAAINQRPDLFAAALPGVGVMDMLRFQKFTIGWNWVADYGSSDNSEEFKALYAYSPLHNIKAMNYPATMVFTSDHDDRVVPAHSFKYAATLQEKNTSSNPMIIRIDTNSGHGSSNTAKLIELTADSYAFALFHMGKK</sequence>
<dbReference type="InterPro" id="IPR051167">
    <property type="entry name" value="Prolyl_oligopep/macrocyclase"/>
</dbReference>
<dbReference type="EC" id="3.4.21.26" evidence="2"/>
<dbReference type="SUPFAM" id="SSF50993">
    <property type="entry name" value="Peptidase/esterase 'gauge' domain"/>
    <property type="match status" value="1"/>
</dbReference>
<keyword evidence="5" id="KW-0720">Serine protease</keyword>
<gene>
    <name evidence="8" type="ORF">U0R11_02585</name>
</gene>
<evidence type="ECO:0000313" key="8">
    <source>
        <dbReference type="EMBL" id="MFL0161265.1"/>
    </source>
</evidence>
<evidence type="ECO:0000256" key="4">
    <source>
        <dbReference type="ARBA" id="ARBA00022801"/>
    </source>
</evidence>
<dbReference type="SUPFAM" id="SSF53474">
    <property type="entry name" value="alpha/beta-Hydrolases"/>
    <property type="match status" value="1"/>
</dbReference>
<dbReference type="Gene3D" id="2.130.10.120">
    <property type="entry name" value="Prolyl oligopeptidase, N-terminal domain"/>
    <property type="match status" value="1"/>
</dbReference>
<dbReference type="Gene3D" id="3.40.50.1820">
    <property type="entry name" value="alpha/beta hydrolase"/>
    <property type="match status" value="1"/>
</dbReference>
<feature type="domain" description="Peptidase S9 prolyl oligopeptidase catalytic" evidence="6">
    <location>
        <begin position="488"/>
        <end position="700"/>
    </location>
</feature>
<feature type="domain" description="Peptidase S9A N-terminal" evidence="7">
    <location>
        <begin position="25"/>
        <end position="430"/>
    </location>
</feature>
<name>A0ABW8RU51_9BACT</name>
<dbReference type="Proteomes" id="UP001623558">
    <property type="component" value="Unassembled WGS sequence"/>
</dbReference>
<dbReference type="InterPro" id="IPR001375">
    <property type="entry name" value="Peptidase_S9_cat"/>
</dbReference>
<reference evidence="8 9" key="1">
    <citation type="submission" date="2024-07" db="EMBL/GenBank/DDBJ databases">
        <authorList>
            <person name="Pitt A."/>
            <person name="Hahn M.W."/>
        </authorList>
    </citation>
    <scope>NUCLEOTIDE SEQUENCE [LARGE SCALE GENOMIC DNA]</scope>
    <source>
        <strain evidence="8 9">1-SAACH-A3</strain>
    </source>
</reference>
<comment type="caution">
    <text evidence="8">The sequence shown here is derived from an EMBL/GenBank/DDBJ whole genome shotgun (WGS) entry which is preliminary data.</text>
</comment>